<gene>
    <name evidence="11 13" type="primary">nadD</name>
    <name evidence="13" type="ORF">FJR03_02070</name>
</gene>
<feature type="domain" description="Cytidyltransferase-like" evidence="12">
    <location>
        <begin position="6"/>
        <end position="155"/>
    </location>
</feature>
<dbReference type="EMBL" id="CP041165">
    <property type="protein sequence ID" value="QOP40590.1"/>
    <property type="molecule type" value="Genomic_DNA"/>
</dbReference>
<organism evidence="13 14">
    <name type="scientific">Sulfurimonas marina</name>
    <dbReference type="NCBI Taxonomy" id="2590551"/>
    <lineage>
        <taxon>Bacteria</taxon>
        <taxon>Pseudomonadati</taxon>
        <taxon>Campylobacterota</taxon>
        <taxon>Epsilonproteobacteria</taxon>
        <taxon>Campylobacterales</taxon>
        <taxon>Sulfurimonadaceae</taxon>
        <taxon>Sulfurimonas</taxon>
    </lineage>
</organism>
<evidence type="ECO:0000256" key="7">
    <source>
        <dbReference type="ARBA" id="ARBA00022741"/>
    </source>
</evidence>
<evidence type="ECO:0000256" key="3">
    <source>
        <dbReference type="ARBA" id="ARBA00009014"/>
    </source>
</evidence>
<evidence type="ECO:0000256" key="4">
    <source>
        <dbReference type="ARBA" id="ARBA00022642"/>
    </source>
</evidence>
<dbReference type="GO" id="GO:0005524">
    <property type="term" value="F:ATP binding"/>
    <property type="evidence" value="ECO:0007669"/>
    <property type="project" value="UniProtKB-KW"/>
</dbReference>
<dbReference type="InterPro" id="IPR005248">
    <property type="entry name" value="NadD/NMNAT"/>
</dbReference>
<name>A0A7M1AT67_9BACT</name>
<evidence type="ECO:0000256" key="9">
    <source>
        <dbReference type="ARBA" id="ARBA00023027"/>
    </source>
</evidence>
<evidence type="ECO:0000256" key="11">
    <source>
        <dbReference type="HAMAP-Rule" id="MF_00244"/>
    </source>
</evidence>
<keyword evidence="7 11" id="KW-0547">Nucleotide-binding</keyword>
<dbReference type="PANTHER" id="PTHR39321">
    <property type="entry name" value="NICOTINATE-NUCLEOTIDE ADENYLYLTRANSFERASE-RELATED"/>
    <property type="match status" value="1"/>
</dbReference>
<dbReference type="InterPro" id="IPR004821">
    <property type="entry name" value="Cyt_trans-like"/>
</dbReference>
<dbReference type="CDD" id="cd02165">
    <property type="entry name" value="NMNAT"/>
    <property type="match status" value="1"/>
</dbReference>
<dbReference type="Gene3D" id="3.40.50.620">
    <property type="entry name" value="HUPs"/>
    <property type="match status" value="1"/>
</dbReference>
<evidence type="ECO:0000256" key="10">
    <source>
        <dbReference type="ARBA" id="ARBA00048721"/>
    </source>
</evidence>
<dbReference type="NCBIfam" id="TIGR00125">
    <property type="entry name" value="cyt_tran_rel"/>
    <property type="match status" value="1"/>
</dbReference>
<evidence type="ECO:0000313" key="13">
    <source>
        <dbReference type="EMBL" id="QOP40590.1"/>
    </source>
</evidence>
<dbReference type="AlphaFoldDB" id="A0A7M1AT67"/>
<protein>
    <recommendedName>
        <fullName evidence="11">Probable nicotinate-nucleotide adenylyltransferase</fullName>
        <ecNumber evidence="11">2.7.7.18</ecNumber>
    </recommendedName>
    <alternativeName>
        <fullName evidence="11">Deamido-NAD(+) diphosphorylase</fullName>
    </alternativeName>
    <alternativeName>
        <fullName evidence="11">Deamido-NAD(+) pyrophosphorylase</fullName>
    </alternativeName>
    <alternativeName>
        <fullName evidence="11">Nicotinate mononucleotide adenylyltransferase</fullName>
        <shortName evidence="11">NaMN adenylyltransferase</shortName>
    </alternativeName>
</protein>
<proteinExistence type="inferred from homology"/>
<dbReference type="Proteomes" id="UP000593910">
    <property type="component" value="Chromosome"/>
</dbReference>
<accession>A0A7M1AT67</accession>
<keyword evidence="6 11" id="KW-0548">Nucleotidyltransferase</keyword>
<dbReference type="NCBIfam" id="TIGR00482">
    <property type="entry name" value="nicotinate (nicotinamide) nucleotide adenylyltransferase"/>
    <property type="match status" value="1"/>
</dbReference>
<evidence type="ECO:0000313" key="14">
    <source>
        <dbReference type="Proteomes" id="UP000593910"/>
    </source>
</evidence>
<dbReference type="GO" id="GO:0004515">
    <property type="term" value="F:nicotinate-nucleotide adenylyltransferase activity"/>
    <property type="evidence" value="ECO:0007669"/>
    <property type="project" value="UniProtKB-UniRule"/>
</dbReference>
<evidence type="ECO:0000259" key="12">
    <source>
        <dbReference type="Pfam" id="PF01467"/>
    </source>
</evidence>
<comment type="catalytic activity">
    <reaction evidence="10 11">
        <text>nicotinate beta-D-ribonucleotide + ATP + H(+) = deamido-NAD(+) + diphosphate</text>
        <dbReference type="Rhea" id="RHEA:22860"/>
        <dbReference type="ChEBI" id="CHEBI:15378"/>
        <dbReference type="ChEBI" id="CHEBI:30616"/>
        <dbReference type="ChEBI" id="CHEBI:33019"/>
        <dbReference type="ChEBI" id="CHEBI:57502"/>
        <dbReference type="ChEBI" id="CHEBI:58437"/>
        <dbReference type="EC" id="2.7.7.18"/>
    </reaction>
</comment>
<comment type="pathway">
    <text evidence="2 11">Cofactor biosynthesis; NAD(+) biosynthesis; deamido-NAD(+) from nicotinate D-ribonucleotide: step 1/1.</text>
</comment>
<reference evidence="13 14" key="1">
    <citation type="submission" date="2019-06" db="EMBL/GenBank/DDBJ databases">
        <title>Sulfurimonas gotlandica sp. nov., a chemoautotrophic and psychrotolerant epsilonproteobacterium isolated from a pelagic redoxcline, and an emended description of the genus Sulfurimonas.</title>
        <authorList>
            <person name="Wang S."/>
            <person name="Jiang L."/>
            <person name="Shao Z."/>
        </authorList>
    </citation>
    <scope>NUCLEOTIDE SEQUENCE [LARGE SCALE GENOMIC DNA]</scope>
    <source>
        <strain evidence="13 14">B2</strain>
    </source>
</reference>
<dbReference type="SUPFAM" id="SSF52374">
    <property type="entry name" value="Nucleotidylyl transferase"/>
    <property type="match status" value="1"/>
</dbReference>
<dbReference type="GO" id="GO:0009435">
    <property type="term" value="P:NAD+ biosynthetic process"/>
    <property type="evidence" value="ECO:0007669"/>
    <property type="project" value="UniProtKB-UniRule"/>
</dbReference>
<comment type="similarity">
    <text evidence="3 11">Belongs to the NadD family.</text>
</comment>
<keyword evidence="9 11" id="KW-0520">NAD</keyword>
<evidence type="ECO:0000256" key="5">
    <source>
        <dbReference type="ARBA" id="ARBA00022679"/>
    </source>
</evidence>
<dbReference type="RefSeq" id="WP_193114010.1">
    <property type="nucleotide sequence ID" value="NZ_CP041165.1"/>
</dbReference>
<dbReference type="UniPathway" id="UPA00253">
    <property type="reaction ID" value="UER00332"/>
</dbReference>
<dbReference type="InterPro" id="IPR014729">
    <property type="entry name" value="Rossmann-like_a/b/a_fold"/>
</dbReference>
<keyword evidence="14" id="KW-1185">Reference proteome</keyword>
<dbReference type="Pfam" id="PF01467">
    <property type="entry name" value="CTP_transf_like"/>
    <property type="match status" value="1"/>
</dbReference>
<dbReference type="EC" id="2.7.7.18" evidence="11"/>
<evidence type="ECO:0000256" key="1">
    <source>
        <dbReference type="ARBA" id="ARBA00002324"/>
    </source>
</evidence>
<dbReference type="PANTHER" id="PTHR39321:SF3">
    <property type="entry name" value="PHOSPHOPANTETHEINE ADENYLYLTRANSFERASE"/>
    <property type="match status" value="1"/>
</dbReference>
<sequence>MKNIALFGGSFDPPHLGHLKIVEALKKLDFINKIIIMPTYLNPFKSKFVADAALRLKWLEDIFQNDPSVEVSSFEVDQAAKVPTIQTVQHLKKYYDVIYLVIGADNLASLEKWYKYDELKNLVKFIVVTRENITIPDSYIKVEVDVSVSSTELRENIDINYLPPKIAKKIENYYKEHNVR</sequence>
<evidence type="ECO:0000256" key="6">
    <source>
        <dbReference type="ARBA" id="ARBA00022695"/>
    </source>
</evidence>
<dbReference type="HAMAP" id="MF_00244">
    <property type="entry name" value="NaMN_adenylyltr"/>
    <property type="match status" value="1"/>
</dbReference>
<keyword evidence="4 11" id="KW-0662">Pyridine nucleotide biosynthesis</keyword>
<keyword evidence="8 11" id="KW-0067">ATP-binding</keyword>
<evidence type="ECO:0000256" key="8">
    <source>
        <dbReference type="ARBA" id="ARBA00022840"/>
    </source>
</evidence>
<keyword evidence="5 11" id="KW-0808">Transferase</keyword>
<evidence type="ECO:0000256" key="2">
    <source>
        <dbReference type="ARBA" id="ARBA00005019"/>
    </source>
</evidence>
<dbReference type="KEGG" id="smax:FJR03_02070"/>
<comment type="function">
    <text evidence="1 11">Catalyzes the reversible adenylation of nicotinate mononucleotide (NaMN) to nicotinic acid adenine dinucleotide (NaAD).</text>
</comment>